<dbReference type="EMBL" id="ALPT02000023">
    <property type="protein sequence ID" value="KGA97713.1"/>
    <property type="molecule type" value="Genomic_DNA"/>
</dbReference>
<keyword evidence="4" id="KW-0808">Transferase</keyword>
<dbReference type="CDD" id="cd00082">
    <property type="entry name" value="HisKA"/>
    <property type="match status" value="1"/>
</dbReference>
<dbReference type="PROSITE" id="PS50109">
    <property type="entry name" value="HIS_KIN"/>
    <property type="match status" value="1"/>
</dbReference>
<evidence type="ECO:0000259" key="9">
    <source>
        <dbReference type="PROSITE" id="PS50109"/>
    </source>
</evidence>
<dbReference type="InterPro" id="IPR003018">
    <property type="entry name" value="GAF"/>
</dbReference>
<dbReference type="SUPFAM" id="SSF47384">
    <property type="entry name" value="Homodimeric domain of signal transducing histidine kinase"/>
    <property type="match status" value="1"/>
</dbReference>
<evidence type="ECO:0000256" key="3">
    <source>
        <dbReference type="ARBA" id="ARBA00022553"/>
    </source>
</evidence>
<evidence type="ECO:0000256" key="4">
    <source>
        <dbReference type="ARBA" id="ARBA00022679"/>
    </source>
</evidence>
<dbReference type="PROSITE" id="PS50113">
    <property type="entry name" value="PAC"/>
    <property type="match status" value="1"/>
</dbReference>
<protein>
    <recommendedName>
        <fullName evidence="2">histidine kinase</fullName>
        <ecNumber evidence="2">2.7.13.3</ecNumber>
    </recommendedName>
</protein>
<dbReference type="InterPro" id="IPR004358">
    <property type="entry name" value="Sig_transdc_His_kin-like_C"/>
</dbReference>
<reference evidence="11 12" key="1">
    <citation type="journal article" date="2014" name="Genome Announc.">
        <title>Draft Genome Sequence of Bacillus alcalophilus AV1934, a Classic Alkaliphile Isolated from Human Feces in 1934.</title>
        <authorList>
            <person name="Attie O."/>
            <person name="Jayaprakash A."/>
            <person name="Shah H."/>
            <person name="Paulsen I.T."/>
            <person name="Morino M."/>
            <person name="Takahashi Y."/>
            <person name="Narumi I."/>
            <person name="Sachidanandam R."/>
            <person name="Satoh K."/>
            <person name="Ito M."/>
            <person name="Krulwich T.A."/>
        </authorList>
    </citation>
    <scope>NUCLEOTIDE SEQUENCE [LARGE SCALE GENOMIC DNA]</scope>
    <source>
        <strain evidence="11 12">AV1934</strain>
    </source>
</reference>
<dbReference type="InterPro" id="IPR036890">
    <property type="entry name" value="HATPase_C_sf"/>
</dbReference>
<dbReference type="eggNOG" id="COG4191">
    <property type="taxonomic scope" value="Bacteria"/>
</dbReference>
<name>A0A094WP24_ALKAL</name>
<dbReference type="Pfam" id="PF13185">
    <property type="entry name" value="GAF_2"/>
    <property type="match status" value="1"/>
</dbReference>
<keyword evidence="8" id="KW-0902">Two-component regulatory system</keyword>
<dbReference type="EC" id="2.7.13.3" evidence="2"/>
<evidence type="ECO:0000256" key="2">
    <source>
        <dbReference type="ARBA" id="ARBA00012438"/>
    </source>
</evidence>
<keyword evidence="12" id="KW-1185">Reference proteome</keyword>
<dbReference type="GO" id="GO:0000155">
    <property type="term" value="F:phosphorelay sensor kinase activity"/>
    <property type="evidence" value="ECO:0007669"/>
    <property type="project" value="InterPro"/>
</dbReference>
<evidence type="ECO:0000256" key="6">
    <source>
        <dbReference type="ARBA" id="ARBA00022777"/>
    </source>
</evidence>
<dbReference type="InterPro" id="IPR035965">
    <property type="entry name" value="PAS-like_dom_sf"/>
</dbReference>
<dbReference type="SMART" id="SM00388">
    <property type="entry name" value="HisKA"/>
    <property type="match status" value="1"/>
</dbReference>
<gene>
    <name evidence="11" type="ORF">BALCAV_0208770</name>
</gene>
<dbReference type="InterPro" id="IPR003661">
    <property type="entry name" value="HisK_dim/P_dom"/>
</dbReference>
<dbReference type="SUPFAM" id="SSF55785">
    <property type="entry name" value="PYP-like sensor domain (PAS domain)"/>
    <property type="match status" value="1"/>
</dbReference>
<dbReference type="SMART" id="SM00065">
    <property type="entry name" value="GAF"/>
    <property type="match status" value="1"/>
</dbReference>
<dbReference type="PANTHER" id="PTHR43065">
    <property type="entry name" value="SENSOR HISTIDINE KINASE"/>
    <property type="match status" value="1"/>
</dbReference>
<organism evidence="11 12">
    <name type="scientific">Alkalihalobacillus alcalophilus ATCC 27647 = CGMCC 1.3604</name>
    <dbReference type="NCBI Taxonomy" id="1218173"/>
    <lineage>
        <taxon>Bacteria</taxon>
        <taxon>Bacillati</taxon>
        <taxon>Bacillota</taxon>
        <taxon>Bacilli</taxon>
        <taxon>Bacillales</taxon>
        <taxon>Bacillaceae</taxon>
        <taxon>Alkalihalobacillus</taxon>
    </lineage>
</organism>
<evidence type="ECO:0000313" key="11">
    <source>
        <dbReference type="EMBL" id="KGA97713.1"/>
    </source>
</evidence>
<evidence type="ECO:0000256" key="7">
    <source>
        <dbReference type="ARBA" id="ARBA00022840"/>
    </source>
</evidence>
<dbReference type="RefSeq" id="WP_040323798.1">
    <property type="nucleotide sequence ID" value="NZ_ALPT02000023.1"/>
</dbReference>
<sequence length="549" mass="62520">MVLIEDKIAKIALLTGVDSSKKNYYTELKKTVEQLEKKNMQLEILNGVMKSIKVNMRIDEILNNLIDKLSLIIEFERLSFLMMKNGSLSLSFVYPTNSVALEISSVIPKEQSLYWSAITERRIRFEWLEGETPFSEKQYLTVHQLKSILVLPLFSKNNEIGVLTIGRKNLKNWDKDDLHFLEQLTDHLAAIIENVQLYNEVLQSKQEWENTFKAVDDMIIIYDQNLNVLQLNDSAQSLYKRKSKSELEQLNEQCLTEAQNTLDFFKASFQEIHLQDQSIFELTTYPILNEKNEPQGVIAYLKDVTEKKKMETQLIHSGKLAAIGEMAAGVAHELNSPLTAILGNAQLILRKVQEGDPNYILLTDIKNCGDRCKHIIKSLLTFSRQDEYSFDKFSLNDAIAQVLNLLKYQLEKNNISLKVELDKEMPLLDGNQPQIEQIIINLLLNAKDALEQNANLSKQIFIQTYVDDDNVCLKVTDNGIGIERERLTAIFHPFHTTKEFEKGTGLGLSVSLGIARAHGGHIGVESELHNGSVFILTLPLIQRGAEVKK</sequence>
<dbReference type="PRINTS" id="PR00344">
    <property type="entry name" value="BCTRLSENSOR"/>
</dbReference>
<comment type="catalytic activity">
    <reaction evidence="1">
        <text>ATP + protein L-histidine = ADP + protein N-phospho-L-histidine.</text>
        <dbReference type="EC" id="2.7.13.3"/>
    </reaction>
</comment>
<dbReference type="InterPro" id="IPR003594">
    <property type="entry name" value="HATPase_dom"/>
</dbReference>
<keyword evidence="6 11" id="KW-0418">Kinase</keyword>
<keyword evidence="3" id="KW-0597">Phosphoprotein</keyword>
<dbReference type="Pfam" id="PF00512">
    <property type="entry name" value="HisKA"/>
    <property type="match status" value="1"/>
</dbReference>
<keyword evidence="5" id="KW-0547">Nucleotide-binding</keyword>
<dbReference type="Proteomes" id="UP000002754">
    <property type="component" value="Unassembled WGS sequence"/>
</dbReference>
<dbReference type="AlphaFoldDB" id="A0A094WP24"/>
<dbReference type="Gene3D" id="3.30.450.40">
    <property type="match status" value="1"/>
</dbReference>
<proteinExistence type="predicted"/>
<dbReference type="eggNOG" id="COG2203">
    <property type="taxonomic scope" value="Bacteria"/>
</dbReference>
<dbReference type="GO" id="GO:0005524">
    <property type="term" value="F:ATP binding"/>
    <property type="evidence" value="ECO:0007669"/>
    <property type="project" value="UniProtKB-KW"/>
</dbReference>
<evidence type="ECO:0000256" key="8">
    <source>
        <dbReference type="ARBA" id="ARBA00023012"/>
    </source>
</evidence>
<dbReference type="SUPFAM" id="SSF55874">
    <property type="entry name" value="ATPase domain of HSP90 chaperone/DNA topoisomerase II/histidine kinase"/>
    <property type="match status" value="1"/>
</dbReference>
<dbReference type="InterPro" id="IPR036097">
    <property type="entry name" value="HisK_dim/P_sf"/>
</dbReference>
<comment type="caution">
    <text evidence="11">The sequence shown here is derived from an EMBL/GenBank/DDBJ whole genome shotgun (WGS) entry which is preliminary data.</text>
</comment>
<evidence type="ECO:0000256" key="1">
    <source>
        <dbReference type="ARBA" id="ARBA00000085"/>
    </source>
</evidence>
<dbReference type="OrthoDB" id="9784397at2"/>
<dbReference type="InterPro" id="IPR005467">
    <property type="entry name" value="His_kinase_dom"/>
</dbReference>
<accession>A0A094WP24</accession>
<dbReference type="Gene3D" id="3.30.450.20">
    <property type="entry name" value="PAS domain"/>
    <property type="match status" value="1"/>
</dbReference>
<dbReference type="SUPFAM" id="SSF55781">
    <property type="entry name" value="GAF domain-like"/>
    <property type="match status" value="1"/>
</dbReference>
<evidence type="ECO:0000259" key="10">
    <source>
        <dbReference type="PROSITE" id="PS50113"/>
    </source>
</evidence>
<dbReference type="InterPro" id="IPR029016">
    <property type="entry name" value="GAF-like_dom_sf"/>
</dbReference>
<evidence type="ECO:0000313" key="12">
    <source>
        <dbReference type="Proteomes" id="UP000002754"/>
    </source>
</evidence>
<evidence type="ECO:0000256" key="5">
    <source>
        <dbReference type="ARBA" id="ARBA00022741"/>
    </source>
</evidence>
<dbReference type="Gene3D" id="1.10.287.130">
    <property type="match status" value="1"/>
</dbReference>
<dbReference type="Gene3D" id="3.30.565.10">
    <property type="entry name" value="Histidine kinase-like ATPase, C-terminal domain"/>
    <property type="match status" value="1"/>
</dbReference>
<feature type="domain" description="Histidine kinase" evidence="9">
    <location>
        <begin position="329"/>
        <end position="542"/>
    </location>
</feature>
<feature type="domain" description="PAC" evidence="10">
    <location>
        <begin position="265"/>
        <end position="316"/>
    </location>
</feature>
<dbReference type="STRING" id="1218173.BALCAV_0208770"/>
<dbReference type="PANTHER" id="PTHR43065:SF10">
    <property type="entry name" value="PEROXIDE STRESS-ACTIVATED HISTIDINE KINASE MAK3"/>
    <property type="match status" value="1"/>
</dbReference>
<dbReference type="SMART" id="SM00387">
    <property type="entry name" value="HATPase_c"/>
    <property type="match status" value="1"/>
</dbReference>
<keyword evidence="7" id="KW-0067">ATP-binding</keyword>
<dbReference type="Pfam" id="PF02518">
    <property type="entry name" value="HATPase_c"/>
    <property type="match status" value="1"/>
</dbReference>
<dbReference type="InterPro" id="IPR000700">
    <property type="entry name" value="PAS-assoc_C"/>
</dbReference>